<evidence type="ECO:0008006" key="5">
    <source>
        <dbReference type="Google" id="ProtNLM"/>
    </source>
</evidence>
<evidence type="ECO:0000313" key="4">
    <source>
        <dbReference type="Proteomes" id="UP000076738"/>
    </source>
</evidence>
<feature type="region of interest" description="Disordered" evidence="2">
    <location>
        <begin position="118"/>
        <end position="141"/>
    </location>
</feature>
<evidence type="ECO:0000256" key="1">
    <source>
        <dbReference type="ARBA" id="ARBA00009143"/>
    </source>
</evidence>
<organism evidence="3 4">
    <name type="scientific">Calocera viscosa (strain TUFC12733)</name>
    <dbReference type="NCBI Taxonomy" id="1330018"/>
    <lineage>
        <taxon>Eukaryota</taxon>
        <taxon>Fungi</taxon>
        <taxon>Dikarya</taxon>
        <taxon>Basidiomycota</taxon>
        <taxon>Agaricomycotina</taxon>
        <taxon>Dacrymycetes</taxon>
        <taxon>Dacrymycetales</taxon>
        <taxon>Dacrymycetaceae</taxon>
        <taxon>Calocera</taxon>
    </lineage>
</organism>
<feature type="compositionally biased region" description="Gly residues" evidence="2">
    <location>
        <begin position="184"/>
        <end position="196"/>
    </location>
</feature>
<keyword evidence="4" id="KW-1185">Reference proteome</keyword>
<dbReference type="EMBL" id="KV417270">
    <property type="protein sequence ID" value="KZP00282.1"/>
    <property type="molecule type" value="Genomic_DNA"/>
</dbReference>
<dbReference type="AlphaFoldDB" id="A0A167QVF5"/>
<feature type="compositionally biased region" description="Basic and acidic residues" evidence="2">
    <location>
        <begin position="254"/>
        <end position="274"/>
    </location>
</feature>
<dbReference type="InterPro" id="IPR042534">
    <property type="entry name" value="SAP18_sf"/>
</dbReference>
<reference evidence="3 4" key="1">
    <citation type="journal article" date="2016" name="Mol. Biol. Evol.">
        <title>Comparative Genomics of Early-Diverging Mushroom-Forming Fungi Provides Insights into the Origins of Lignocellulose Decay Capabilities.</title>
        <authorList>
            <person name="Nagy L.G."/>
            <person name="Riley R."/>
            <person name="Tritt A."/>
            <person name="Adam C."/>
            <person name="Daum C."/>
            <person name="Floudas D."/>
            <person name="Sun H."/>
            <person name="Yadav J.S."/>
            <person name="Pangilinan J."/>
            <person name="Larsson K.H."/>
            <person name="Matsuura K."/>
            <person name="Barry K."/>
            <person name="Labutti K."/>
            <person name="Kuo R."/>
            <person name="Ohm R.A."/>
            <person name="Bhattacharya S.S."/>
            <person name="Shirouzu T."/>
            <person name="Yoshinaga Y."/>
            <person name="Martin F.M."/>
            <person name="Grigoriev I.V."/>
            <person name="Hibbett D.S."/>
        </authorList>
    </citation>
    <scope>NUCLEOTIDE SEQUENCE [LARGE SCALE GENOMIC DNA]</scope>
    <source>
        <strain evidence="3 4">TUFC12733</strain>
    </source>
</reference>
<feature type="compositionally biased region" description="Basic and acidic residues" evidence="2">
    <location>
        <begin position="221"/>
        <end position="239"/>
    </location>
</feature>
<feature type="compositionally biased region" description="Gly residues" evidence="2">
    <location>
        <begin position="205"/>
        <end position="219"/>
    </location>
</feature>
<accession>A0A167QVF5</accession>
<evidence type="ECO:0000256" key="2">
    <source>
        <dbReference type="SAM" id="MobiDB-lite"/>
    </source>
</evidence>
<proteinExistence type="inferred from homology"/>
<dbReference type="OrthoDB" id="440566at2759"/>
<sequence>MTDIKSSRPTVERDKTCPFLLRTFVRPGSFHPLAAFDTSLPTADEYQLYTWRDATLKELVTLLRAAVPAAGAAALRSPLARFNFRVVFTDPGRGGRVGSKDLGVVHARELVDPSLLLHDEAPGEDEPMSPAKENGHGPAGEERTLEELRLVPGDYLSVSVLTPHMGRAIASAGAQQAAPSFGIRGMGGTGRGGRGSDAGWHWRGRGGPAPGGAGRGVGRGMQREREEDRRPGGFDRRAVDRDLDRERDRERLDRELDRPFNRERERERERDTGYGRRAPLPRRDLSPEREMDWGDDAPESKKRRRSPSYSPIRRSASRSRSPPRKRESFRD</sequence>
<dbReference type="Proteomes" id="UP000076738">
    <property type="component" value="Unassembled WGS sequence"/>
</dbReference>
<gene>
    <name evidence="3" type="ORF">CALVIDRAFT_560867</name>
</gene>
<dbReference type="PANTHER" id="PTHR13082">
    <property type="entry name" value="SAP18"/>
    <property type="match status" value="1"/>
</dbReference>
<feature type="compositionally biased region" description="Basic and acidic residues" evidence="2">
    <location>
        <begin position="281"/>
        <end position="292"/>
    </location>
</feature>
<dbReference type="Pfam" id="PF06487">
    <property type="entry name" value="SAP18"/>
    <property type="match status" value="1"/>
</dbReference>
<feature type="region of interest" description="Disordered" evidence="2">
    <location>
        <begin position="181"/>
        <end position="239"/>
    </location>
</feature>
<dbReference type="Gene3D" id="3.10.20.550">
    <property type="entry name" value="ASAP complex, SAP18 subunit"/>
    <property type="match status" value="1"/>
</dbReference>
<comment type="similarity">
    <text evidence="1">Belongs to the SAP18 family.</text>
</comment>
<dbReference type="GO" id="GO:0005634">
    <property type="term" value="C:nucleus"/>
    <property type="evidence" value="ECO:0007669"/>
    <property type="project" value="TreeGrafter"/>
</dbReference>
<dbReference type="PANTHER" id="PTHR13082:SF0">
    <property type="entry name" value="HISTONE DEACETYLASE COMPLEX SUBUNIT SAP18"/>
    <property type="match status" value="1"/>
</dbReference>
<feature type="region of interest" description="Disordered" evidence="2">
    <location>
        <begin position="254"/>
        <end position="331"/>
    </location>
</feature>
<dbReference type="InterPro" id="IPR010516">
    <property type="entry name" value="SAP18"/>
</dbReference>
<evidence type="ECO:0000313" key="3">
    <source>
        <dbReference type="EMBL" id="KZP00282.1"/>
    </source>
</evidence>
<dbReference type="STRING" id="1330018.A0A167QVF5"/>
<name>A0A167QVF5_CALVF</name>
<protein>
    <recommendedName>
        <fullName evidence="5">Sin3 associated polypeptide p18-domain-containing protein</fullName>
    </recommendedName>
</protein>